<protein>
    <submittedName>
        <fullName evidence="1">Uncharacterized protein</fullName>
    </submittedName>
</protein>
<evidence type="ECO:0000313" key="1">
    <source>
        <dbReference type="EMBL" id="KZV34308.1"/>
    </source>
</evidence>
<keyword evidence="2" id="KW-1185">Reference proteome</keyword>
<sequence>MDVAGLSRISHTNVACRCCADVVGTSRTSHADGAHGRAHVVRTGIGMCCARVEPTPTHTYRPASARYYRAEGRYPYVHVSQGVARTGRPTCAHATRRRPPTMRARDACSVQHACGGVGAALWRRSSSPRVFQGLSQGPTGFWAILAIGLFGWTKNYS</sequence>
<accession>A0A2Z7BQB5</accession>
<gene>
    <name evidence="1" type="ORF">F511_28010</name>
</gene>
<dbReference type="Proteomes" id="UP000250235">
    <property type="component" value="Unassembled WGS sequence"/>
</dbReference>
<name>A0A2Z7BQB5_9LAMI</name>
<dbReference type="EMBL" id="KV005099">
    <property type="protein sequence ID" value="KZV34308.1"/>
    <property type="molecule type" value="Genomic_DNA"/>
</dbReference>
<proteinExistence type="predicted"/>
<dbReference type="AlphaFoldDB" id="A0A2Z7BQB5"/>
<evidence type="ECO:0000313" key="2">
    <source>
        <dbReference type="Proteomes" id="UP000250235"/>
    </source>
</evidence>
<organism evidence="1 2">
    <name type="scientific">Dorcoceras hygrometricum</name>
    <dbReference type="NCBI Taxonomy" id="472368"/>
    <lineage>
        <taxon>Eukaryota</taxon>
        <taxon>Viridiplantae</taxon>
        <taxon>Streptophyta</taxon>
        <taxon>Embryophyta</taxon>
        <taxon>Tracheophyta</taxon>
        <taxon>Spermatophyta</taxon>
        <taxon>Magnoliopsida</taxon>
        <taxon>eudicotyledons</taxon>
        <taxon>Gunneridae</taxon>
        <taxon>Pentapetalae</taxon>
        <taxon>asterids</taxon>
        <taxon>lamiids</taxon>
        <taxon>Lamiales</taxon>
        <taxon>Gesneriaceae</taxon>
        <taxon>Didymocarpoideae</taxon>
        <taxon>Trichosporeae</taxon>
        <taxon>Loxocarpinae</taxon>
        <taxon>Dorcoceras</taxon>
    </lineage>
</organism>
<reference evidence="1 2" key="1">
    <citation type="journal article" date="2015" name="Proc. Natl. Acad. Sci. U.S.A.">
        <title>The resurrection genome of Boea hygrometrica: A blueprint for survival of dehydration.</title>
        <authorList>
            <person name="Xiao L."/>
            <person name="Yang G."/>
            <person name="Zhang L."/>
            <person name="Yang X."/>
            <person name="Zhao S."/>
            <person name="Ji Z."/>
            <person name="Zhou Q."/>
            <person name="Hu M."/>
            <person name="Wang Y."/>
            <person name="Chen M."/>
            <person name="Xu Y."/>
            <person name="Jin H."/>
            <person name="Xiao X."/>
            <person name="Hu G."/>
            <person name="Bao F."/>
            <person name="Hu Y."/>
            <person name="Wan P."/>
            <person name="Li L."/>
            <person name="Deng X."/>
            <person name="Kuang T."/>
            <person name="Xiang C."/>
            <person name="Zhu J.K."/>
            <person name="Oliver M.J."/>
            <person name="He Y."/>
        </authorList>
    </citation>
    <scope>NUCLEOTIDE SEQUENCE [LARGE SCALE GENOMIC DNA]</scope>
    <source>
        <strain evidence="2">cv. XS01</strain>
    </source>
</reference>